<evidence type="ECO:0000256" key="6">
    <source>
        <dbReference type="ARBA" id="ARBA00022989"/>
    </source>
</evidence>
<dbReference type="GO" id="GO:0007608">
    <property type="term" value="P:sensory perception of smell"/>
    <property type="evidence" value="ECO:0007669"/>
    <property type="project" value="UniProtKB-KW"/>
</dbReference>
<keyword evidence="6 10" id="KW-1133">Transmembrane helix</keyword>
<comment type="caution">
    <text evidence="11">The sequence shown here is derived from an EMBL/GenBank/DDBJ whole genome shotgun (WGS) entry which is preliminary data.</text>
</comment>
<feature type="transmembrane region" description="Helical" evidence="10">
    <location>
        <begin position="276"/>
        <end position="297"/>
    </location>
</feature>
<comment type="subcellular location">
    <subcellularLocation>
        <location evidence="1">Cell membrane</location>
        <topology evidence="1">Multi-pass membrane protein</topology>
    </subcellularLocation>
</comment>
<evidence type="ECO:0000256" key="8">
    <source>
        <dbReference type="ARBA" id="ARBA00023170"/>
    </source>
</evidence>
<evidence type="ECO:0000256" key="4">
    <source>
        <dbReference type="ARBA" id="ARBA00022692"/>
    </source>
</evidence>
<feature type="transmembrane region" description="Helical" evidence="10">
    <location>
        <begin position="654"/>
        <end position="672"/>
    </location>
</feature>
<name>A0ABD1DEN6_CULPP</name>
<gene>
    <name evidence="11" type="ORF">pipiens_009258</name>
</gene>
<evidence type="ECO:0000256" key="5">
    <source>
        <dbReference type="ARBA" id="ARBA00022725"/>
    </source>
</evidence>
<evidence type="ECO:0000256" key="3">
    <source>
        <dbReference type="ARBA" id="ARBA00022606"/>
    </source>
</evidence>
<dbReference type="Proteomes" id="UP001562425">
    <property type="component" value="Unassembled WGS sequence"/>
</dbReference>
<keyword evidence="7 10" id="KW-0472">Membrane</keyword>
<dbReference type="GO" id="GO:0005886">
    <property type="term" value="C:plasma membrane"/>
    <property type="evidence" value="ECO:0007669"/>
    <property type="project" value="UniProtKB-SubCell"/>
</dbReference>
<feature type="transmembrane region" description="Helical" evidence="10">
    <location>
        <begin position="25"/>
        <end position="42"/>
    </location>
</feature>
<feature type="transmembrane region" description="Helical" evidence="10">
    <location>
        <begin position="142"/>
        <end position="164"/>
    </location>
</feature>
<feature type="transmembrane region" description="Helical" evidence="10">
    <location>
        <begin position="85"/>
        <end position="106"/>
    </location>
</feature>
<evidence type="ECO:0000256" key="2">
    <source>
        <dbReference type="ARBA" id="ARBA00022475"/>
    </source>
</evidence>
<evidence type="ECO:0000256" key="7">
    <source>
        <dbReference type="ARBA" id="ARBA00023136"/>
    </source>
</evidence>
<evidence type="ECO:0000256" key="1">
    <source>
        <dbReference type="ARBA" id="ARBA00004651"/>
    </source>
</evidence>
<evidence type="ECO:0008006" key="13">
    <source>
        <dbReference type="Google" id="ProtNLM"/>
    </source>
</evidence>
<protein>
    <recommendedName>
        <fullName evidence="13">Odorant receptor</fullName>
    </recommendedName>
</protein>
<dbReference type="EMBL" id="JBEHCU010006037">
    <property type="protein sequence ID" value="KAL1398056.1"/>
    <property type="molecule type" value="Genomic_DNA"/>
</dbReference>
<dbReference type="PANTHER" id="PTHR21137">
    <property type="entry name" value="ODORANT RECEPTOR"/>
    <property type="match status" value="1"/>
</dbReference>
<dbReference type="InterPro" id="IPR004117">
    <property type="entry name" value="7tm6_olfct_rcpt"/>
</dbReference>
<dbReference type="AlphaFoldDB" id="A0ABD1DEN6"/>
<feature type="transmembrane region" description="Helical" evidence="10">
    <location>
        <begin position="429"/>
        <end position="446"/>
    </location>
</feature>
<keyword evidence="12" id="KW-1185">Reference proteome</keyword>
<keyword evidence="4 10" id="KW-0812">Transmembrane</keyword>
<keyword evidence="9" id="KW-0807">Transducer</keyword>
<keyword evidence="5" id="KW-0552">Olfaction</keyword>
<keyword evidence="3" id="KW-0716">Sensory transduction</keyword>
<feature type="transmembrane region" description="Helical" evidence="10">
    <location>
        <begin position="184"/>
        <end position="211"/>
    </location>
</feature>
<accession>A0ABD1DEN6</accession>
<evidence type="ECO:0000256" key="10">
    <source>
        <dbReference type="SAM" id="Phobius"/>
    </source>
</evidence>
<dbReference type="GO" id="GO:0007165">
    <property type="term" value="P:signal transduction"/>
    <property type="evidence" value="ECO:0007669"/>
    <property type="project" value="UniProtKB-KW"/>
</dbReference>
<dbReference type="PANTHER" id="PTHR21137:SF35">
    <property type="entry name" value="ODORANT RECEPTOR 19A-RELATED"/>
    <property type="match status" value="1"/>
</dbReference>
<keyword evidence="8" id="KW-0675">Receptor</keyword>
<reference evidence="11 12" key="1">
    <citation type="submission" date="2024-05" db="EMBL/GenBank/DDBJ databases">
        <title>Culex pipiens pipiens assembly and annotation.</title>
        <authorList>
            <person name="Alout H."/>
            <person name="Durand T."/>
        </authorList>
    </citation>
    <scope>NUCLEOTIDE SEQUENCE [LARGE SCALE GENOMIC DNA]</scope>
    <source>
        <strain evidence="11">HA-2024</strain>
        <tissue evidence="11">Whole body</tissue>
    </source>
</reference>
<evidence type="ECO:0000313" key="12">
    <source>
        <dbReference type="Proteomes" id="UP001562425"/>
    </source>
</evidence>
<feature type="transmembrane region" description="Helical" evidence="10">
    <location>
        <begin position="489"/>
        <end position="510"/>
    </location>
</feature>
<sequence>MFNRIRQYLSNSWSSHVRMKPETDFFYILNFYLSIAGVYFPVKNRFFRLTWKVFCVLVILHYTTMQRRLLQILQTEQSFELLVNGIHVAGGATIILVRSLLIHVNFQHFQQVRKYLNERSFREDDPDVARIRQQSYELSVKVTIIFSVNVLSQFVILIGSGITAMDPFLLPFSVKQFSVFEQKLYSNLYSGLFTVYSFIGASNFLTMYLGLVGLRAEMRIAVDSFGKVMDRVKNRLESEPGVDNFWKFLQDELNSCIEHHSTVLNQLKVFKNLTSMSLLVSYYMTMAHTAIGVIHVLSKPSGLDFLSVLAIDFTLRYLLEFYVFCHMVTSLNEEHSKIGPLLSHQPWISQLRMESKYGSQYRQIRATILIVMMQSQRSLNIRCGGIFELTMDKFSVHRISNKVTMFNRIKHNFTKFWRSHVQLTPQTDLFFILNFFLAAAGVYLPLKNGFIKLCWKVYRVFMILHFAMILRRLLLTLTTERTFDPLVNGIHVALGITILLSRSMLIQANFKHFKSVRKYLNERSFRADDPDAIRIRQQSYEMSIPFGMEDFSVFERSLFTGLYSLLWAVYSYVAASNFLTIYLGLVGLRAEMRIAVDSFGKIMDRVEVRLEQEPGEQNFWWFLQNELNTCIEHHSEVLNQLKVFKNLTNLSFLLLYYMTMLFIALGVIIVFFRATLDIFTVTAIDYTLRYLLECYVFCHMVSSFNEEHSKIGPTLSHQQWITQLRCRKEFAGQYRQIRTTILIVAMQSQRSLNISCGGLFELTMAKFTGLVNRSYSVMMFVWNAKQGHGVAW</sequence>
<evidence type="ECO:0000256" key="9">
    <source>
        <dbReference type="ARBA" id="ARBA00023224"/>
    </source>
</evidence>
<feature type="transmembrane region" description="Helical" evidence="10">
    <location>
        <begin position="565"/>
        <end position="585"/>
    </location>
</feature>
<feature type="transmembrane region" description="Helical" evidence="10">
    <location>
        <begin position="49"/>
        <end position="65"/>
    </location>
</feature>
<proteinExistence type="predicted"/>
<keyword evidence="2" id="KW-1003">Cell membrane</keyword>
<evidence type="ECO:0000313" key="11">
    <source>
        <dbReference type="EMBL" id="KAL1398056.1"/>
    </source>
</evidence>
<organism evidence="11 12">
    <name type="scientific">Culex pipiens pipiens</name>
    <name type="common">Northern house mosquito</name>
    <dbReference type="NCBI Taxonomy" id="38569"/>
    <lineage>
        <taxon>Eukaryota</taxon>
        <taxon>Metazoa</taxon>
        <taxon>Ecdysozoa</taxon>
        <taxon>Arthropoda</taxon>
        <taxon>Hexapoda</taxon>
        <taxon>Insecta</taxon>
        <taxon>Pterygota</taxon>
        <taxon>Neoptera</taxon>
        <taxon>Endopterygota</taxon>
        <taxon>Diptera</taxon>
        <taxon>Nematocera</taxon>
        <taxon>Culicoidea</taxon>
        <taxon>Culicidae</taxon>
        <taxon>Culicinae</taxon>
        <taxon>Culicini</taxon>
        <taxon>Culex</taxon>
        <taxon>Culex</taxon>
    </lineage>
</organism>
<dbReference type="Pfam" id="PF02949">
    <property type="entry name" value="7tm_6"/>
    <property type="match status" value="2"/>
</dbReference>